<accession>A0ABY4FX45</accession>
<evidence type="ECO:0000259" key="1">
    <source>
        <dbReference type="Pfam" id="PF04480"/>
    </source>
</evidence>
<dbReference type="Proteomes" id="UP000831775">
    <property type="component" value="Chromosome"/>
</dbReference>
<protein>
    <submittedName>
        <fullName evidence="2">Type IV toxin-antitoxin system AbiEi family antitoxin domain-containing protein</fullName>
    </submittedName>
</protein>
<gene>
    <name evidence="2" type="ORF">MUN76_01730</name>
</gene>
<organism evidence="2 3">
    <name type="scientific">Leucobacter rhizosphaerae</name>
    <dbReference type="NCBI Taxonomy" id="2932245"/>
    <lineage>
        <taxon>Bacteria</taxon>
        <taxon>Bacillati</taxon>
        <taxon>Actinomycetota</taxon>
        <taxon>Actinomycetes</taxon>
        <taxon>Micrococcales</taxon>
        <taxon>Microbacteriaceae</taxon>
        <taxon>Leucobacter</taxon>
    </lineage>
</organism>
<keyword evidence="3" id="KW-1185">Reference proteome</keyword>
<name>A0ABY4FX45_9MICO</name>
<dbReference type="SUPFAM" id="SSF52980">
    <property type="entry name" value="Restriction endonuclease-like"/>
    <property type="match status" value="1"/>
</dbReference>
<dbReference type="RefSeq" id="WP_244686604.1">
    <property type="nucleotide sequence ID" value="NZ_CP095043.1"/>
</dbReference>
<reference evidence="2 3" key="1">
    <citation type="submission" date="2022-04" db="EMBL/GenBank/DDBJ databases">
        <title>Leucobacter sp. isolated from rhizosphere of onion.</title>
        <authorList>
            <person name="Won M."/>
            <person name="Lee C.-M."/>
            <person name="Woen H.-Y."/>
            <person name="Kwon S.-W."/>
        </authorList>
    </citation>
    <scope>NUCLEOTIDE SEQUENCE [LARGE SCALE GENOMIC DNA]</scope>
    <source>
        <strain evidence="2 3">H25R-14</strain>
    </source>
</reference>
<evidence type="ECO:0000313" key="2">
    <source>
        <dbReference type="EMBL" id="UOQ60729.1"/>
    </source>
</evidence>
<dbReference type="Pfam" id="PF04480">
    <property type="entry name" value="DUF559"/>
    <property type="match status" value="1"/>
</dbReference>
<feature type="domain" description="DUF559" evidence="1">
    <location>
        <begin position="191"/>
        <end position="268"/>
    </location>
</feature>
<sequence>MSSLFDLLRARDGIARTSLLRDAGVTRRDIDRAFAAGAVVRPRRGWIALPAADPALLLAARQHVVLSCVTQAKRLGLWVREPSPVPHVAAPRANAHVRGVGVVVHWKRPVVPRPPFLLADGIENLLCHVAECQPSEDALVIWESALNARLVTHGHLATLPLGRAARRILDASSPFADSGLESIVHARLRWIPARIRQQVVIAGHRVDFLIGSRLVLQIDGAHHTGAQRTSDIAHDARLLQLGYTVIRVSYSQVMFAWEEVQDSVLQAMARDRHLVAAGHTLRPSHLTRSL</sequence>
<dbReference type="InterPro" id="IPR007569">
    <property type="entry name" value="DUF559"/>
</dbReference>
<evidence type="ECO:0000313" key="3">
    <source>
        <dbReference type="Proteomes" id="UP000831775"/>
    </source>
</evidence>
<dbReference type="InterPro" id="IPR011335">
    <property type="entry name" value="Restrct_endonuc-II-like"/>
</dbReference>
<proteinExistence type="predicted"/>
<dbReference type="EMBL" id="CP095043">
    <property type="protein sequence ID" value="UOQ60729.1"/>
    <property type="molecule type" value="Genomic_DNA"/>
</dbReference>
<dbReference type="Gene3D" id="3.40.960.10">
    <property type="entry name" value="VSR Endonuclease"/>
    <property type="match status" value="1"/>
</dbReference>